<feature type="region of interest" description="Disordered" evidence="5">
    <location>
        <begin position="501"/>
        <end position="577"/>
    </location>
</feature>
<evidence type="ECO:0000313" key="9">
    <source>
        <dbReference type="Proteomes" id="UP000079169"/>
    </source>
</evidence>
<feature type="compositionally biased region" description="Basic and acidic residues" evidence="5">
    <location>
        <begin position="843"/>
        <end position="863"/>
    </location>
</feature>
<keyword evidence="1" id="KW-0479">Metal-binding</keyword>
<dbReference type="GO" id="GO:0008270">
    <property type="term" value="F:zinc ion binding"/>
    <property type="evidence" value="ECO:0007669"/>
    <property type="project" value="UniProtKB-KW"/>
</dbReference>
<dbReference type="InterPro" id="IPR018253">
    <property type="entry name" value="DnaJ_domain_CS"/>
</dbReference>
<gene>
    <name evidence="10" type="primary">LOC113465796</name>
</gene>
<dbReference type="SMART" id="SM00310">
    <property type="entry name" value="PTBI"/>
    <property type="match status" value="1"/>
</dbReference>
<feature type="compositionally biased region" description="Pro residues" evidence="5">
    <location>
        <begin position="869"/>
        <end position="891"/>
    </location>
</feature>
<proteinExistence type="predicted"/>
<dbReference type="STRING" id="121845.A0A3Q0IQ20"/>
<protein>
    <submittedName>
        <fullName evidence="10">Uncharacterized protein LOC113465796</fullName>
    </submittedName>
</protein>
<dbReference type="SUPFAM" id="SSF46565">
    <property type="entry name" value="Chaperone J-domain"/>
    <property type="match status" value="1"/>
</dbReference>
<dbReference type="GO" id="GO:0003676">
    <property type="term" value="F:nucleic acid binding"/>
    <property type="evidence" value="ECO:0007669"/>
    <property type="project" value="InterPro"/>
</dbReference>
<feature type="compositionally biased region" description="Basic and acidic residues" evidence="5">
    <location>
        <begin position="522"/>
        <end position="577"/>
    </location>
</feature>
<dbReference type="SMART" id="SM00271">
    <property type="entry name" value="DnaJ"/>
    <property type="match status" value="1"/>
</dbReference>
<keyword evidence="9" id="KW-1185">Reference proteome</keyword>
<feature type="compositionally biased region" description="Polar residues" evidence="5">
    <location>
        <begin position="510"/>
        <end position="521"/>
    </location>
</feature>
<dbReference type="GO" id="GO:0005737">
    <property type="term" value="C:cytoplasm"/>
    <property type="evidence" value="ECO:0007669"/>
    <property type="project" value="TreeGrafter"/>
</dbReference>
<keyword evidence="3" id="KW-0862">Zinc</keyword>
<evidence type="ECO:0000259" key="8">
    <source>
        <dbReference type="PROSITE" id="PS51064"/>
    </source>
</evidence>
<evidence type="ECO:0000256" key="2">
    <source>
        <dbReference type="ARBA" id="ARBA00022771"/>
    </source>
</evidence>
<dbReference type="GeneID" id="113465796"/>
<evidence type="ECO:0000256" key="3">
    <source>
        <dbReference type="ARBA" id="ARBA00022833"/>
    </source>
</evidence>
<dbReference type="PROSITE" id="PS50157">
    <property type="entry name" value="ZINC_FINGER_C2H2_2"/>
    <property type="match status" value="1"/>
</dbReference>
<dbReference type="SUPFAM" id="SSF50729">
    <property type="entry name" value="PH domain-like"/>
    <property type="match status" value="2"/>
</dbReference>
<dbReference type="PROSITE" id="PS00028">
    <property type="entry name" value="ZINC_FINGER_C2H2_1"/>
    <property type="match status" value="2"/>
</dbReference>
<dbReference type="SMART" id="SM00451">
    <property type="entry name" value="ZnF_U1"/>
    <property type="match status" value="1"/>
</dbReference>
<evidence type="ECO:0000256" key="5">
    <source>
        <dbReference type="SAM" id="MobiDB-lite"/>
    </source>
</evidence>
<evidence type="ECO:0000259" key="7">
    <source>
        <dbReference type="PROSITE" id="PS50157"/>
    </source>
</evidence>
<feature type="compositionally biased region" description="Low complexity" evidence="5">
    <location>
        <begin position="904"/>
        <end position="919"/>
    </location>
</feature>
<dbReference type="RefSeq" id="XP_026676415.1">
    <property type="nucleotide sequence ID" value="XM_026820614.1"/>
</dbReference>
<dbReference type="InterPro" id="IPR013087">
    <property type="entry name" value="Znf_C2H2_type"/>
</dbReference>
<dbReference type="InterPro" id="IPR051964">
    <property type="entry name" value="Chaperone_stress_response"/>
</dbReference>
<dbReference type="PROSITE" id="PS50076">
    <property type="entry name" value="DNAJ_2"/>
    <property type="match status" value="1"/>
</dbReference>
<dbReference type="InterPro" id="IPR003604">
    <property type="entry name" value="Matrin/U1-like-C_Znf_C2H2"/>
</dbReference>
<dbReference type="SMART" id="SM00355">
    <property type="entry name" value="ZnF_C2H2"/>
    <property type="match status" value="2"/>
</dbReference>
<dbReference type="PRINTS" id="PR00625">
    <property type="entry name" value="JDOMAIN"/>
</dbReference>
<dbReference type="InterPro" id="IPR054076">
    <property type="entry name" value="ZUO1-like_ZHD"/>
</dbReference>
<dbReference type="PROSITE" id="PS51064">
    <property type="entry name" value="IRS_PTB"/>
    <property type="match status" value="1"/>
</dbReference>
<evidence type="ECO:0000259" key="6">
    <source>
        <dbReference type="PROSITE" id="PS50076"/>
    </source>
</evidence>
<dbReference type="CDD" id="cd06257">
    <property type="entry name" value="DnaJ"/>
    <property type="match status" value="1"/>
</dbReference>
<accession>A0A3Q0IQ20</accession>
<dbReference type="PaxDb" id="121845-A0A3Q0IQ20"/>
<dbReference type="AlphaFoldDB" id="A0A3Q0IQ20"/>
<dbReference type="Pfam" id="PF12171">
    <property type="entry name" value="zf-C2H2_jaz"/>
    <property type="match status" value="1"/>
</dbReference>
<dbReference type="PROSITE" id="PS00636">
    <property type="entry name" value="DNAJ_1"/>
    <property type="match status" value="1"/>
</dbReference>
<dbReference type="InterPro" id="IPR036236">
    <property type="entry name" value="Znf_C2H2_sf"/>
</dbReference>
<dbReference type="InterPro" id="IPR011993">
    <property type="entry name" value="PH-like_dom_sf"/>
</dbReference>
<dbReference type="Gene3D" id="3.30.160.60">
    <property type="entry name" value="Classic Zinc Finger"/>
    <property type="match status" value="1"/>
</dbReference>
<dbReference type="Pfam" id="PF21884">
    <property type="entry name" value="ZUO1-like_ZHD"/>
    <property type="match status" value="1"/>
</dbReference>
<dbReference type="SUPFAM" id="SSF57667">
    <property type="entry name" value="beta-beta-alpha zinc fingers"/>
    <property type="match status" value="1"/>
</dbReference>
<reference evidence="10" key="1">
    <citation type="submission" date="2025-08" db="UniProtKB">
        <authorList>
            <consortium name="RefSeq"/>
        </authorList>
    </citation>
    <scope>IDENTIFICATION</scope>
</reference>
<dbReference type="Pfam" id="PF00226">
    <property type="entry name" value="DnaJ"/>
    <property type="match status" value="1"/>
</dbReference>
<evidence type="ECO:0000313" key="10">
    <source>
        <dbReference type="RefSeq" id="XP_026676415.1"/>
    </source>
</evidence>
<dbReference type="KEGG" id="dci:113465796"/>
<feature type="domain" description="J" evidence="6">
    <location>
        <begin position="152"/>
        <end position="218"/>
    </location>
</feature>
<dbReference type="Pfam" id="PF02174">
    <property type="entry name" value="IRS"/>
    <property type="match status" value="1"/>
</dbReference>
<feature type="domain" description="IRS-type PTB" evidence="8">
    <location>
        <begin position="629"/>
        <end position="735"/>
    </location>
</feature>
<dbReference type="PANTHER" id="PTHR44029">
    <property type="entry name" value="DNAJ HOMOLOG SUBFAMILY C MEMBER 21"/>
    <property type="match status" value="1"/>
</dbReference>
<dbReference type="InterPro" id="IPR036869">
    <property type="entry name" value="J_dom_sf"/>
</dbReference>
<dbReference type="SMART" id="SM01244">
    <property type="entry name" value="IRS"/>
    <property type="match status" value="1"/>
</dbReference>
<organism evidence="9 10">
    <name type="scientific">Diaphorina citri</name>
    <name type="common">Asian citrus psyllid</name>
    <dbReference type="NCBI Taxonomy" id="121845"/>
    <lineage>
        <taxon>Eukaryota</taxon>
        <taxon>Metazoa</taxon>
        <taxon>Ecdysozoa</taxon>
        <taxon>Arthropoda</taxon>
        <taxon>Hexapoda</taxon>
        <taxon>Insecta</taxon>
        <taxon>Pterygota</taxon>
        <taxon>Neoptera</taxon>
        <taxon>Paraneoptera</taxon>
        <taxon>Hemiptera</taxon>
        <taxon>Sternorrhyncha</taxon>
        <taxon>Psylloidea</taxon>
        <taxon>Psyllidae</taxon>
        <taxon>Diaphorininae</taxon>
        <taxon>Diaphorina</taxon>
    </lineage>
</organism>
<keyword evidence="2 4" id="KW-0863">Zinc-finger</keyword>
<dbReference type="Gene3D" id="1.10.287.110">
    <property type="entry name" value="DnaJ domain"/>
    <property type="match status" value="1"/>
</dbReference>
<dbReference type="Proteomes" id="UP000079169">
    <property type="component" value="Unplaced"/>
</dbReference>
<feature type="region of interest" description="Disordered" evidence="5">
    <location>
        <begin position="834"/>
        <end position="921"/>
    </location>
</feature>
<name>A0A3Q0IQ20_DIACI</name>
<dbReference type="InterPro" id="IPR002404">
    <property type="entry name" value="IRS_PTB"/>
</dbReference>
<dbReference type="PRINTS" id="PR01217">
    <property type="entry name" value="PRICHEXTENSN"/>
</dbReference>
<dbReference type="InterPro" id="IPR001623">
    <property type="entry name" value="DnaJ_domain"/>
</dbReference>
<feature type="domain" description="C2H2-type" evidence="7">
    <location>
        <begin position="582"/>
        <end position="611"/>
    </location>
</feature>
<feature type="compositionally biased region" description="Pro residues" evidence="5">
    <location>
        <begin position="1034"/>
        <end position="1044"/>
    </location>
</feature>
<evidence type="ECO:0000256" key="4">
    <source>
        <dbReference type="PROSITE-ProRule" id="PRU00042"/>
    </source>
</evidence>
<dbReference type="PANTHER" id="PTHR44029:SF1">
    <property type="entry name" value="DNAJ HOMOLOG SUBFAMILY C MEMBER 21"/>
    <property type="match status" value="1"/>
</dbReference>
<feature type="region of interest" description="Disordered" evidence="5">
    <location>
        <begin position="432"/>
        <end position="455"/>
    </location>
</feature>
<dbReference type="InterPro" id="IPR022755">
    <property type="entry name" value="Znf_C2H2_jaz"/>
</dbReference>
<sequence>MTDPEKPVKEGYLWLPPKSSFLLVSKPWQRKFCRLYRSSKQGIERLEIFENEDDPKNSAVPILTLENCIKICEDVQKNQAHVFVVSLHDYLFDVNSPPYCTVGPSLTLARSRSAETLDDVIDTKTEKLMCSAKGTKRLDRDLTFQHIGFLREAGVVLGVPLNVNDEDLKKAYRKLALKWHPDKNPNNLEEAKEQFQLIQQAYEVLSNPHERAFYDKHKDVFLRQDYDESDSIDLTPYFTASCYKGYGDGEKGFYSVYRDVFIKIAVEEMEFSEEEMDIPNFGNSTSSYYNTVHNFYAFWQSFSTKKTYSWLKAFDINMAPNRRVLRLIEKENKRIRDKAKKEYNDTVKNLVEFKELKDIEASVAKEFGDEDSSYDDDSVGKSEDEYIEESSHLFCIACNKLFKTEKAFQNHENSKKHKENVAILKEQMLEEENEMNNDDDGDLSNEEYVQDSGSETSIIKSFPDITLVSNKKKKKKKTKNTIIEHHSEDDELNDLENLGKSKKQRKKTQNIKILQNNLSNQDKAEKSEKNKNKSKSEPKEPSEKVKTAEPEMGKAKVADLHSDNDSDPAKNESKKISKNENHLCLACKKNFMSKNKLFNHLKQTGHAVVKNAPLEDPTSSAKITKRHKGDGIFSVKLVSSEASERCGLETGPYTLTVTSSALQLHRIGDSQVLVTWPYRFIRKYGYSSGKLFTFEAGRKCSTGEGFFKFEHSHQQEIFRCISSKMRHMKKLLFSEGGREGAILCGDTQFQAALAMMARSRSPLPPSPTGSTPLDSEFSSLGSFKPLVSCDNSPTGGERLFPGSTHGMDKVSLASSGFTSHISLLEKHASEVRFPRRCGSQERTLSRERSRSTDRSLSLDRSERPMTLSLPPPPTPAPPPPTERPPPPPPKPKLATKPEKPPRKSLPTLKLELPLPTSPSGMGAAYDDVEMRSDAWRTLGLTNAPHSERPYIVPRPSESTRSPADTQKIFAARTPETQKIFVATSAFHMNDYDTLQHLGTTSKVTSPGYRQLFAARRRGTALSVLVRKLVSMPPTERPPPPPPKPKLATKPEKPPRKSLPTLKLELPLPTSPSGMGAAYDDVEMRSDAWRTLGLTNAPHSERPYIVPRPSESTRSPADTQKIFAARTPETQKIFVATSTFHMNDYDTLQHLGTTSKVTSPGYRQVTYKQEVSVMDDGAIANG</sequence>
<feature type="region of interest" description="Disordered" evidence="5">
    <location>
        <begin position="1029"/>
        <end position="1072"/>
    </location>
</feature>
<feature type="compositionally biased region" description="Acidic residues" evidence="5">
    <location>
        <begin position="432"/>
        <end position="449"/>
    </location>
</feature>
<evidence type="ECO:0000256" key="1">
    <source>
        <dbReference type="ARBA" id="ARBA00022723"/>
    </source>
</evidence>
<dbReference type="Gene3D" id="2.30.29.30">
    <property type="entry name" value="Pleckstrin-homology domain (PH domain)/Phosphotyrosine-binding domain (PTB)"/>
    <property type="match status" value="2"/>
</dbReference>
<feature type="compositionally biased region" description="Low complexity" evidence="5">
    <location>
        <begin position="1057"/>
        <end position="1072"/>
    </location>
</feature>